<organism evidence="2 3">
    <name type="scientific">Caerostris darwini</name>
    <dbReference type="NCBI Taxonomy" id="1538125"/>
    <lineage>
        <taxon>Eukaryota</taxon>
        <taxon>Metazoa</taxon>
        <taxon>Ecdysozoa</taxon>
        <taxon>Arthropoda</taxon>
        <taxon>Chelicerata</taxon>
        <taxon>Arachnida</taxon>
        <taxon>Araneae</taxon>
        <taxon>Araneomorphae</taxon>
        <taxon>Entelegynae</taxon>
        <taxon>Araneoidea</taxon>
        <taxon>Araneidae</taxon>
        <taxon>Caerostris</taxon>
    </lineage>
</organism>
<comment type="caution">
    <text evidence="2">The sequence shown here is derived from an EMBL/GenBank/DDBJ whole genome shotgun (WGS) entry which is preliminary data.</text>
</comment>
<sequence>MHPFSDCFFCLPNSLHFSRNAYIIQQNQPFCHGLLQRGKHPLARTQSTHGSDPKSQKSHSPLTENREDRRPKSGSSGSVLLIEALQEDAGVLFSDVSAFTRRLNF</sequence>
<evidence type="ECO:0000313" key="2">
    <source>
        <dbReference type="EMBL" id="GIY57682.1"/>
    </source>
</evidence>
<dbReference type="Proteomes" id="UP001054837">
    <property type="component" value="Unassembled WGS sequence"/>
</dbReference>
<evidence type="ECO:0000313" key="3">
    <source>
        <dbReference type="Proteomes" id="UP001054837"/>
    </source>
</evidence>
<gene>
    <name evidence="2" type="ORF">CDAR_287221</name>
</gene>
<name>A0AAV4UID8_9ARAC</name>
<dbReference type="AlphaFoldDB" id="A0AAV4UID8"/>
<protein>
    <submittedName>
        <fullName evidence="2">Uncharacterized protein</fullName>
    </submittedName>
</protein>
<feature type="region of interest" description="Disordered" evidence="1">
    <location>
        <begin position="41"/>
        <end position="76"/>
    </location>
</feature>
<evidence type="ECO:0000256" key="1">
    <source>
        <dbReference type="SAM" id="MobiDB-lite"/>
    </source>
</evidence>
<keyword evidence="3" id="KW-1185">Reference proteome</keyword>
<reference evidence="2 3" key="1">
    <citation type="submission" date="2021-06" db="EMBL/GenBank/DDBJ databases">
        <title>Caerostris darwini draft genome.</title>
        <authorList>
            <person name="Kono N."/>
            <person name="Arakawa K."/>
        </authorList>
    </citation>
    <scope>NUCLEOTIDE SEQUENCE [LARGE SCALE GENOMIC DNA]</scope>
</reference>
<proteinExistence type="predicted"/>
<accession>A0AAV4UID8</accession>
<dbReference type="EMBL" id="BPLQ01011378">
    <property type="protein sequence ID" value="GIY57682.1"/>
    <property type="molecule type" value="Genomic_DNA"/>
</dbReference>